<keyword evidence="3 4" id="KW-0732">Signal</keyword>
<dbReference type="Pfam" id="PF09084">
    <property type="entry name" value="NMT1"/>
    <property type="match status" value="1"/>
</dbReference>
<dbReference type="InterPro" id="IPR015168">
    <property type="entry name" value="SsuA/THI5"/>
</dbReference>
<dbReference type="AlphaFoldDB" id="A0AAU7VI76"/>
<dbReference type="RefSeq" id="WP_350342587.1">
    <property type="nucleotide sequence ID" value="NZ_CP158367.1"/>
</dbReference>
<dbReference type="Gene3D" id="3.40.190.10">
    <property type="entry name" value="Periplasmic binding protein-like II"/>
    <property type="match status" value="2"/>
</dbReference>
<dbReference type="GO" id="GO:0042597">
    <property type="term" value="C:periplasmic space"/>
    <property type="evidence" value="ECO:0007669"/>
    <property type="project" value="UniProtKB-SubCell"/>
</dbReference>
<dbReference type="PANTHER" id="PTHR30024">
    <property type="entry name" value="ALIPHATIC SULFONATES-BINDING PROTEIN-RELATED"/>
    <property type="match status" value="1"/>
</dbReference>
<evidence type="ECO:0000259" key="5">
    <source>
        <dbReference type="Pfam" id="PF09084"/>
    </source>
</evidence>
<evidence type="ECO:0000256" key="2">
    <source>
        <dbReference type="ARBA" id="ARBA00010742"/>
    </source>
</evidence>
<evidence type="ECO:0000256" key="1">
    <source>
        <dbReference type="ARBA" id="ARBA00004418"/>
    </source>
</evidence>
<protein>
    <submittedName>
        <fullName evidence="6">ABC transporter substrate-binding protein</fullName>
    </submittedName>
</protein>
<evidence type="ECO:0000256" key="3">
    <source>
        <dbReference type="ARBA" id="ARBA00022729"/>
    </source>
</evidence>
<dbReference type="PANTHER" id="PTHR30024:SF47">
    <property type="entry name" value="TAURINE-BINDING PERIPLASMIC PROTEIN"/>
    <property type="match status" value="1"/>
</dbReference>
<dbReference type="SUPFAM" id="SSF53850">
    <property type="entry name" value="Periplasmic binding protein-like II"/>
    <property type="match status" value="1"/>
</dbReference>
<feature type="signal peptide" evidence="4">
    <location>
        <begin position="1"/>
        <end position="21"/>
    </location>
</feature>
<comment type="subcellular location">
    <subcellularLocation>
        <location evidence="1">Periplasm</location>
    </subcellularLocation>
</comment>
<accession>A0AAU7VI76</accession>
<reference evidence="6" key="2">
    <citation type="submission" date="2024-06" db="EMBL/GenBank/DDBJ databases">
        <authorList>
            <person name="Petrova K.O."/>
            <person name="Toshchakov S.V."/>
            <person name="Boltjanskaja Y.V."/>
            <person name="Kevbrin V."/>
        </authorList>
    </citation>
    <scope>NUCLEOTIDE SEQUENCE</scope>
    <source>
        <strain evidence="6">Z-910T</strain>
    </source>
</reference>
<reference evidence="6" key="1">
    <citation type="journal article" date="2013" name="Extremophiles">
        <title>Proteinivorax tanatarense gen. nov., sp. nov., an anaerobic, haloalkaliphilic, proteolytic bacterium isolated from a decaying algal bloom, and proposal of Proteinivoraceae fam. nov.</title>
        <authorList>
            <person name="Kevbrin V."/>
            <person name="Boltyanskaya Y."/>
            <person name="Zhilina T."/>
            <person name="Kolganova T."/>
            <person name="Lavrentjeva E."/>
            <person name="Kuznetsov B."/>
        </authorList>
    </citation>
    <scope>NUCLEOTIDE SEQUENCE</scope>
    <source>
        <strain evidence="6">Z-910T</strain>
    </source>
</reference>
<organism evidence="6">
    <name type="scientific">Proteinivorax tanatarense</name>
    <dbReference type="NCBI Taxonomy" id="1260629"/>
    <lineage>
        <taxon>Bacteria</taxon>
        <taxon>Bacillati</taxon>
        <taxon>Bacillota</taxon>
        <taxon>Clostridia</taxon>
        <taxon>Eubacteriales</taxon>
        <taxon>Proteinivoracaceae</taxon>
        <taxon>Proteinivorax</taxon>
    </lineage>
</organism>
<dbReference type="EMBL" id="CP158367">
    <property type="protein sequence ID" value="XBX73825.1"/>
    <property type="molecule type" value="Genomic_DNA"/>
</dbReference>
<sequence>MKKITYLALLLVLFMSATLLSGCKENDVESMPKVRVSEVIHSVFYAPQYVALHKGYFEDEGLDVELAIAWGADRGAAALLSNSADIALFGPEAAVYIAREQTDTKLVGFAQLTQKDGSFFLAREPMPEFEWTDVKGKTIIGGRPGGVPQMVQEYVLYHNDVVPHHDVEIIQNIDLGATAQAFENDVGDFVQLFEPGASIVENTGSGHVVASFGEAGGDIPYTVYHATDSYIEENPDIIQKFTNAIYRAQIWVDNHSAEEIAEVIQPSFAETDYDILVSSVERYKKQDTWSKDPILRKESLDKLQEICIFSEELDKKVPYEEIVKTKFAEEAVKSINID</sequence>
<comment type="similarity">
    <text evidence="2">Belongs to the bacterial solute-binding protein SsuA/TauA family.</text>
</comment>
<proteinExistence type="inferred from homology"/>
<feature type="domain" description="SsuA/THI5-like" evidence="5">
    <location>
        <begin position="46"/>
        <end position="255"/>
    </location>
</feature>
<feature type="chain" id="PRO_5043571572" evidence="4">
    <location>
        <begin position="22"/>
        <end position="338"/>
    </location>
</feature>
<evidence type="ECO:0000313" key="6">
    <source>
        <dbReference type="EMBL" id="XBX73825.1"/>
    </source>
</evidence>
<dbReference type="PROSITE" id="PS51257">
    <property type="entry name" value="PROKAR_LIPOPROTEIN"/>
    <property type="match status" value="1"/>
</dbReference>
<evidence type="ECO:0000256" key="4">
    <source>
        <dbReference type="SAM" id="SignalP"/>
    </source>
</evidence>
<gene>
    <name evidence="6" type="ORF">PRVXT_001829</name>
</gene>
<name>A0AAU7VI76_9FIRM</name>